<reference evidence="3 4" key="1">
    <citation type="submission" date="2011-01" db="EMBL/GenBank/DDBJ databases">
        <title>Complete sequence of chromosome of Streptomyces flavogriseus ATCC 33331.</title>
        <authorList>
            <consortium name="US DOE Joint Genome Institute"/>
            <person name="Lucas S."/>
            <person name="Copeland A."/>
            <person name="Lapidus A."/>
            <person name="Cheng J.-F."/>
            <person name="Goodwin L."/>
            <person name="Pitluck S."/>
            <person name="Davenport K."/>
            <person name="Detter J.C."/>
            <person name="Han C."/>
            <person name="Tapia R."/>
            <person name="Land M."/>
            <person name="Hauser L."/>
            <person name="Kyrpides N."/>
            <person name="Ivanova N."/>
            <person name="Ovchinnikova G."/>
            <person name="Pagani I."/>
            <person name="Brumm P."/>
            <person name="Mead D."/>
            <person name="Woyke T."/>
        </authorList>
    </citation>
    <scope>NUCLEOTIDE SEQUENCE [LARGE SCALE GENOMIC DNA]</scope>
    <source>
        <strain evidence="4">ATCC 33331 / IAF-45CD</strain>
    </source>
</reference>
<feature type="region of interest" description="Disordered" evidence="1">
    <location>
        <begin position="144"/>
        <end position="246"/>
    </location>
</feature>
<feature type="region of interest" description="Disordered" evidence="1">
    <location>
        <begin position="61"/>
        <end position="90"/>
    </location>
</feature>
<evidence type="ECO:0000313" key="3">
    <source>
        <dbReference type="EMBL" id="ADW01531.1"/>
    </source>
</evidence>
<dbReference type="InterPro" id="IPR018713">
    <property type="entry name" value="MPAB/Lcp_cat_dom"/>
</dbReference>
<organism evidence="3 4">
    <name type="scientific">Streptomyces pratensis (strain ATCC 33331 / IAF-45CD)</name>
    <dbReference type="NCBI Taxonomy" id="591167"/>
    <lineage>
        <taxon>Bacteria</taxon>
        <taxon>Bacillati</taxon>
        <taxon>Actinomycetota</taxon>
        <taxon>Actinomycetes</taxon>
        <taxon>Kitasatosporales</taxon>
        <taxon>Streptomycetaceae</taxon>
        <taxon>Streptomyces</taxon>
    </lineage>
</organism>
<feature type="domain" description="ER-bound oxygenase mpaB/mpaB'/Rubber oxygenase catalytic" evidence="2">
    <location>
        <begin position="80"/>
        <end position="135"/>
    </location>
</feature>
<dbReference type="KEGG" id="sfa:Sfla_0061"/>
<evidence type="ECO:0000256" key="1">
    <source>
        <dbReference type="SAM" id="MobiDB-lite"/>
    </source>
</evidence>
<gene>
    <name evidence="3" type="ordered locus">Sfla_0061</name>
</gene>
<dbReference type="AlphaFoldDB" id="A0A8D3WBX7"/>
<dbReference type="Proteomes" id="UP000002066">
    <property type="component" value="Chromosome"/>
</dbReference>
<dbReference type="Pfam" id="PF09995">
    <property type="entry name" value="MPAB_Lcp_cat"/>
    <property type="match status" value="1"/>
</dbReference>
<dbReference type="EMBL" id="CP002475">
    <property type="protein sequence ID" value="ADW01531.1"/>
    <property type="molecule type" value="Genomic_DNA"/>
</dbReference>
<feature type="compositionally biased region" description="Low complexity" evidence="1">
    <location>
        <begin position="218"/>
        <end position="228"/>
    </location>
</feature>
<dbReference type="GO" id="GO:0016491">
    <property type="term" value="F:oxidoreductase activity"/>
    <property type="evidence" value="ECO:0007669"/>
    <property type="project" value="InterPro"/>
</dbReference>
<evidence type="ECO:0000259" key="2">
    <source>
        <dbReference type="Pfam" id="PF09995"/>
    </source>
</evidence>
<name>A0A8D3WBX7_STRFA</name>
<accession>A0A8D3WBX7</accession>
<protein>
    <recommendedName>
        <fullName evidence="2">ER-bound oxygenase mpaB/mpaB'/Rubber oxygenase catalytic domain-containing protein</fullName>
    </recommendedName>
</protein>
<feature type="compositionally biased region" description="Basic and acidic residues" evidence="1">
    <location>
        <begin position="207"/>
        <end position="216"/>
    </location>
</feature>
<sequence length="246" mass="26140">MRRRSRGICEGDAPIAAATETVTVTAAGDGRGARSASVAETRSACSRCAVCTETAPFRRRTVGAASAVSPPRGHSRGVRPSGLRGDLRGQLQRTSTFLTNTMRGTADSAWSARERVRAGHVRNHGVTDEGVPYRLTPPCAHRVPPSGRRCHDEAPLLSRGPPRRRPTFIPPIRSLSRPPRPISWERDSCLDGDVIQPPRSRPGRGTSADRRAKGSHDALAAKAVPASAPGCGGHGAMTMRQGPGRT</sequence>
<evidence type="ECO:0000313" key="4">
    <source>
        <dbReference type="Proteomes" id="UP000002066"/>
    </source>
</evidence>
<proteinExistence type="predicted"/>